<dbReference type="InterPro" id="IPR001901">
    <property type="entry name" value="Translocase_SecE/Sec61-g"/>
</dbReference>
<keyword evidence="8 9" id="KW-0472">Membrane</keyword>
<dbReference type="Pfam" id="PF00584">
    <property type="entry name" value="SecE"/>
    <property type="match status" value="1"/>
</dbReference>
<dbReference type="GO" id="GO:0006605">
    <property type="term" value="P:protein targeting"/>
    <property type="evidence" value="ECO:0007669"/>
    <property type="project" value="InterPro"/>
</dbReference>
<organism evidence="10">
    <name type="scientific">freshwater metagenome</name>
    <dbReference type="NCBI Taxonomy" id="449393"/>
    <lineage>
        <taxon>unclassified sequences</taxon>
        <taxon>metagenomes</taxon>
        <taxon>ecological metagenomes</taxon>
    </lineage>
</organism>
<dbReference type="GO" id="GO:0043952">
    <property type="term" value="P:protein transport by the Sec complex"/>
    <property type="evidence" value="ECO:0007669"/>
    <property type="project" value="TreeGrafter"/>
</dbReference>
<evidence type="ECO:0000256" key="3">
    <source>
        <dbReference type="ARBA" id="ARBA00022475"/>
    </source>
</evidence>
<evidence type="ECO:0000313" key="10">
    <source>
        <dbReference type="EMBL" id="CAB4551856.1"/>
    </source>
</evidence>
<dbReference type="InterPro" id="IPR005807">
    <property type="entry name" value="SecE_bac"/>
</dbReference>
<dbReference type="GO" id="GO:0005886">
    <property type="term" value="C:plasma membrane"/>
    <property type="evidence" value="ECO:0007669"/>
    <property type="project" value="TreeGrafter"/>
</dbReference>
<dbReference type="NCBIfam" id="TIGR00964">
    <property type="entry name" value="secE_bact"/>
    <property type="match status" value="1"/>
</dbReference>
<protein>
    <submittedName>
        <fullName evidence="10">Unannotated protein</fullName>
    </submittedName>
</protein>
<evidence type="ECO:0000256" key="6">
    <source>
        <dbReference type="ARBA" id="ARBA00022989"/>
    </source>
</evidence>
<dbReference type="InterPro" id="IPR038379">
    <property type="entry name" value="SecE_sf"/>
</dbReference>
<keyword evidence="2" id="KW-0813">Transport</keyword>
<dbReference type="GO" id="GO:0008320">
    <property type="term" value="F:protein transmembrane transporter activity"/>
    <property type="evidence" value="ECO:0007669"/>
    <property type="project" value="InterPro"/>
</dbReference>
<evidence type="ECO:0000256" key="4">
    <source>
        <dbReference type="ARBA" id="ARBA00022692"/>
    </source>
</evidence>
<dbReference type="PROSITE" id="PS01067">
    <property type="entry name" value="SECE_SEC61G"/>
    <property type="match status" value="1"/>
</dbReference>
<sequence length="88" mass="9824">MADELQPAEDLVTKAKADRAATRNIFGRVVLFFKQVLAELRKVTKPTYKELVSFTGVVLAFVVVVMAILSGMDFVFYNLVTFTFTPTS</sequence>
<dbReference type="PANTHER" id="PTHR33910">
    <property type="entry name" value="PROTEIN TRANSLOCASE SUBUNIT SECE"/>
    <property type="match status" value="1"/>
</dbReference>
<gene>
    <name evidence="10" type="ORF">UFOPK1537_00366</name>
</gene>
<keyword evidence="3" id="KW-1003">Cell membrane</keyword>
<dbReference type="GO" id="GO:0006886">
    <property type="term" value="P:intracellular protein transport"/>
    <property type="evidence" value="ECO:0007669"/>
    <property type="project" value="InterPro"/>
</dbReference>
<dbReference type="EMBL" id="CAEZSX010000038">
    <property type="protein sequence ID" value="CAB4551856.1"/>
    <property type="molecule type" value="Genomic_DNA"/>
</dbReference>
<comment type="subcellular location">
    <subcellularLocation>
        <location evidence="1">Membrane</location>
    </subcellularLocation>
</comment>
<dbReference type="Gene3D" id="1.20.5.1030">
    <property type="entry name" value="Preprotein translocase secy subunit"/>
    <property type="match status" value="1"/>
</dbReference>
<keyword evidence="7" id="KW-0811">Translocation</keyword>
<evidence type="ECO:0000256" key="1">
    <source>
        <dbReference type="ARBA" id="ARBA00004370"/>
    </source>
</evidence>
<dbReference type="HAMAP" id="MF_00422">
    <property type="entry name" value="SecE"/>
    <property type="match status" value="1"/>
</dbReference>
<evidence type="ECO:0000256" key="9">
    <source>
        <dbReference type="SAM" id="Phobius"/>
    </source>
</evidence>
<feature type="transmembrane region" description="Helical" evidence="9">
    <location>
        <begin position="51"/>
        <end position="77"/>
    </location>
</feature>
<name>A0A6J6CKK1_9ZZZZ</name>
<accession>A0A6J6CKK1</accession>
<dbReference type="PANTHER" id="PTHR33910:SF1">
    <property type="entry name" value="PROTEIN TRANSLOCASE SUBUNIT SECE"/>
    <property type="match status" value="1"/>
</dbReference>
<dbReference type="GO" id="GO:0009306">
    <property type="term" value="P:protein secretion"/>
    <property type="evidence" value="ECO:0007669"/>
    <property type="project" value="InterPro"/>
</dbReference>
<evidence type="ECO:0000256" key="2">
    <source>
        <dbReference type="ARBA" id="ARBA00022448"/>
    </source>
</evidence>
<keyword evidence="5" id="KW-0653">Protein transport</keyword>
<evidence type="ECO:0000256" key="5">
    <source>
        <dbReference type="ARBA" id="ARBA00022927"/>
    </source>
</evidence>
<reference evidence="10" key="1">
    <citation type="submission" date="2020-05" db="EMBL/GenBank/DDBJ databases">
        <authorList>
            <person name="Chiriac C."/>
            <person name="Salcher M."/>
            <person name="Ghai R."/>
            <person name="Kavagutti S V."/>
        </authorList>
    </citation>
    <scope>NUCLEOTIDE SEQUENCE</scope>
</reference>
<keyword evidence="6 9" id="KW-1133">Transmembrane helix</keyword>
<proteinExistence type="inferred from homology"/>
<evidence type="ECO:0000256" key="7">
    <source>
        <dbReference type="ARBA" id="ARBA00023010"/>
    </source>
</evidence>
<keyword evidence="4 9" id="KW-0812">Transmembrane</keyword>
<dbReference type="AlphaFoldDB" id="A0A6J6CKK1"/>
<evidence type="ECO:0000256" key="8">
    <source>
        <dbReference type="ARBA" id="ARBA00023136"/>
    </source>
</evidence>